<dbReference type="PANTHER" id="PTHR23097">
    <property type="entry name" value="TUMOR NECROSIS FACTOR RECEPTOR SUPERFAMILY MEMBER"/>
    <property type="match status" value="1"/>
</dbReference>
<accession>A9V704</accession>
<evidence type="ECO:0000256" key="4">
    <source>
        <dbReference type="ARBA" id="ARBA00023157"/>
    </source>
</evidence>
<feature type="chain" id="PRO_5002744745" description="TNFR-Cys domain-containing protein" evidence="7">
    <location>
        <begin position="21"/>
        <end position="488"/>
    </location>
</feature>
<keyword evidence="2 7" id="KW-0732">Signal</keyword>
<dbReference type="EMBL" id="CH991564">
    <property type="protein sequence ID" value="EDQ86705.1"/>
    <property type="molecule type" value="Genomic_DNA"/>
</dbReference>
<evidence type="ECO:0000256" key="7">
    <source>
        <dbReference type="SAM" id="SignalP"/>
    </source>
</evidence>
<dbReference type="Proteomes" id="UP000001357">
    <property type="component" value="Unassembled WGS sequence"/>
</dbReference>
<feature type="compositionally biased region" description="Basic and acidic residues" evidence="6">
    <location>
        <begin position="454"/>
        <end position="463"/>
    </location>
</feature>
<dbReference type="InParanoid" id="A9V704"/>
<evidence type="ECO:0000256" key="3">
    <source>
        <dbReference type="ARBA" id="ARBA00022737"/>
    </source>
</evidence>
<name>A9V704_MONBE</name>
<evidence type="ECO:0000256" key="2">
    <source>
        <dbReference type="ARBA" id="ARBA00022729"/>
    </source>
</evidence>
<proteinExistence type="predicted"/>
<organism evidence="8 9">
    <name type="scientific">Monosiga brevicollis</name>
    <name type="common">Choanoflagellate</name>
    <dbReference type="NCBI Taxonomy" id="81824"/>
    <lineage>
        <taxon>Eukaryota</taxon>
        <taxon>Choanoflagellata</taxon>
        <taxon>Craspedida</taxon>
        <taxon>Salpingoecidae</taxon>
        <taxon>Monosiga</taxon>
    </lineage>
</organism>
<evidence type="ECO:0008006" key="10">
    <source>
        <dbReference type="Google" id="ProtNLM"/>
    </source>
</evidence>
<protein>
    <recommendedName>
        <fullName evidence="10">TNFR-Cys domain-containing protein</fullName>
    </recommendedName>
</protein>
<feature type="signal peptide" evidence="7">
    <location>
        <begin position="1"/>
        <end position="20"/>
    </location>
</feature>
<gene>
    <name evidence="8" type="ORF">MONBRDRAFT_10709</name>
</gene>
<keyword evidence="9" id="KW-1185">Reference proteome</keyword>
<evidence type="ECO:0000256" key="5">
    <source>
        <dbReference type="ARBA" id="ARBA00023180"/>
    </source>
</evidence>
<dbReference type="PANTHER" id="PTHR23097:SF181">
    <property type="entry name" value="CASPASE-8-LIKE"/>
    <property type="match status" value="1"/>
</dbReference>
<evidence type="ECO:0000256" key="6">
    <source>
        <dbReference type="SAM" id="MobiDB-lite"/>
    </source>
</evidence>
<evidence type="ECO:0000313" key="8">
    <source>
        <dbReference type="EMBL" id="EDQ86705.1"/>
    </source>
</evidence>
<feature type="region of interest" description="Disordered" evidence="6">
    <location>
        <begin position="436"/>
        <end position="463"/>
    </location>
</feature>
<dbReference type="GO" id="GO:0006915">
    <property type="term" value="P:apoptotic process"/>
    <property type="evidence" value="ECO:0007669"/>
    <property type="project" value="UniProtKB-KW"/>
</dbReference>
<evidence type="ECO:0000256" key="1">
    <source>
        <dbReference type="ARBA" id="ARBA00022703"/>
    </source>
</evidence>
<keyword evidence="5" id="KW-0325">Glycoprotein</keyword>
<dbReference type="AlphaFoldDB" id="A9V704"/>
<dbReference type="Gene3D" id="2.10.50.10">
    <property type="entry name" value="Tumor Necrosis Factor Receptor, subunit A, domain 2"/>
    <property type="match status" value="2"/>
</dbReference>
<keyword evidence="4" id="KW-1015">Disulfide bond</keyword>
<keyword evidence="3" id="KW-0677">Repeat</keyword>
<feature type="compositionally biased region" description="Polar residues" evidence="6">
    <location>
        <begin position="374"/>
        <end position="384"/>
    </location>
</feature>
<keyword evidence="1" id="KW-0053">Apoptosis</keyword>
<dbReference type="KEGG" id="mbr:MONBRDRAFT_10709"/>
<dbReference type="SUPFAM" id="SSF57586">
    <property type="entry name" value="TNF receptor-like"/>
    <property type="match status" value="1"/>
</dbReference>
<dbReference type="InterPro" id="IPR052459">
    <property type="entry name" value="TNFRSF_decoy_receptor"/>
</dbReference>
<dbReference type="GeneID" id="5893727"/>
<sequence>MPQWHLLASTWECAMSGALCALWRSSSCFHSPRLLATTPRVCFCETGQANCKRITVCQPGTRVRRNATNEQDRLCVACEAGTVSESTNAHQCDACPINRFQDMAGQAFCRNGTPCAPGSARSLPAHTTVDTVCQPCDGITTYADQAGLLACKNVTACEPQLEAELTPPSRFSDRHCGCILGTSYRPAAGAPCVATSPVCSVAAGEMSFLGPTLTSDRACVPKDSTGSLLLRAAADYDAVLLTDEDEEPRLELLVATLKKAIHAIAGIPSQLLLNIQLHRGSIIAAVEGSSAQGLLPLSARTDVQGGLNVTFEGHDLSFRAYGPCLTGTTSASGSYPGCLACGVAMQPNDEGTACVHASTQRPVTSGAMQPEGSEPQQNQSSTRHPTGLIVGLIVDGGTSPAYLNPLYDTSSLAYLDPERGYDRPDLESLYQDLEPLPNVDLNPERPDGLPLEHGSPERHWHSDKDNEARRMLQLNMEYIDVDGATSDV</sequence>
<feature type="region of interest" description="Disordered" evidence="6">
    <location>
        <begin position="361"/>
        <end position="384"/>
    </location>
</feature>
<dbReference type="RefSeq" id="XP_001748541.1">
    <property type="nucleotide sequence ID" value="XM_001748489.1"/>
</dbReference>
<reference evidence="8 9" key="1">
    <citation type="journal article" date="2008" name="Nature">
        <title>The genome of the choanoflagellate Monosiga brevicollis and the origin of metazoans.</title>
        <authorList>
            <consortium name="JGI Sequencing"/>
            <person name="King N."/>
            <person name="Westbrook M.J."/>
            <person name="Young S.L."/>
            <person name="Kuo A."/>
            <person name="Abedin M."/>
            <person name="Chapman J."/>
            <person name="Fairclough S."/>
            <person name="Hellsten U."/>
            <person name="Isogai Y."/>
            <person name="Letunic I."/>
            <person name="Marr M."/>
            <person name="Pincus D."/>
            <person name="Putnam N."/>
            <person name="Rokas A."/>
            <person name="Wright K.J."/>
            <person name="Zuzow R."/>
            <person name="Dirks W."/>
            <person name="Good M."/>
            <person name="Goodstein D."/>
            <person name="Lemons D."/>
            <person name="Li W."/>
            <person name="Lyons J.B."/>
            <person name="Morris A."/>
            <person name="Nichols S."/>
            <person name="Richter D.J."/>
            <person name="Salamov A."/>
            <person name="Bork P."/>
            <person name="Lim W.A."/>
            <person name="Manning G."/>
            <person name="Miller W.T."/>
            <person name="McGinnis W."/>
            <person name="Shapiro H."/>
            <person name="Tjian R."/>
            <person name="Grigoriev I.V."/>
            <person name="Rokhsar D."/>
        </authorList>
    </citation>
    <scope>NUCLEOTIDE SEQUENCE [LARGE SCALE GENOMIC DNA]</scope>
    <source>
        <strain evidence="9">MX1 / ATCC 50154</strain>
    </source>
</reference>
<evidence type="ECO:0000313" key="9">
    <source>
        <dbReference type="Proteomes" id="UP000001357"/>
    </source>
</evidence>